<evidence type="ECO:0000256" key="4">
    <source>
        <dbReference type="ARBA" id="ARBA00022989"/>
    </source>
</evidence>
<feature type="transmembrane region" description="Helical" evidence="6">
    <location>
        <begin position="74"/>
        <end position="94"/>
    </location>
</feature>
<dbReference type="Proteomes" id="UP000823902">
    <property type="component" value="Unassembled WGS sequence"/>
</dbReference>
<organism evidence="7 8">
    <name type="scientific">Candidatus Mediterraneibacter faecavium</name>
    <dbReference type="NCBI Taxonomy" id="2838668"/>
    <lineage>
        <taxon>Bacteria</taxon>
        <taxon>Bacillati</taxon>
        <taxon>Bacillota</taxon>
        <taxon>Clostridia</taxon>
        <taxon>Lachnospirales</taxon>
        <taxon>Lachnospiraceae</taxon>
        <taxon>Mediterraneibacter</taxon>
    </lineage>
</organism>
<dbReference type="EMBL" id="DWVY01000053">
    <property type="protein sequence ID" value="HJC75351.1"/>
    <property type="molecule type" value="Genomic_DNA"/>
</dbReference>
<dbReference type="InterPro" id="IPR012506">
    <property type="entry name" value="TMEM86B-like"/>
</dbReference>
<reference evidence="7" key="2">
    <citation type="submission" date="2021-04" db="EMBL/GenBank/DDBJ databases">
        <authorList>
            <person name="Gilroy R."/>
        </authorList>
    </citation>
    <scope>NUCLEOTIDE SEQUENCE</scope>
    <source>
        <strain evidence="7">CHK196-7946</strain>
    </source>
</reference>
<feature type="transmembrane region" description="Helical" evidence="6">
    <location>
        <begin position="146"/>
        <end position="169"/>
    </location>
</feature>
<feature type="transmembrane region" description="Helical" evidence="6">
    <location>
        <begin position="181"/>
        <end position="204"/>
    </location>
</feature>
<feature type="transmembrane region" description="Helical" evidence="6">
    <location>
        <begin position="6"/>
        <end position="21"/>
    </location>
</feature>
<feature type="transmembrane region" description="Helical" evidence="6">
    <location>
        <begin position="224"/>
        <end position="250"/>
    </location>
</feature>
<accession>A0A9D2QC60</accession>
<evidence type="ECO:0000256" key="3">
    <source>
        <dbReference type="ARBA" id="ARBA00022692"/>
    </source>
</evidence>
<gene>
    <name evidence="7" type="ORF">H9697_10485</name>
</gene>
<feature type="transmembrane region" description="Helical" evidence="6">
    <location>
        <begin position="33"/>
        <end position="54"/>
    </location>
</feature>
<feature type="transmembrane region" description="Helical" evidence="6">
    <location>
        <begin position="262"/>
        <end position="283"/>
    </location>
</feature>
<evidence type="ECO:0000256" key="5">
    <source>
        <dbReference type="ARBA" id="ARBA00023136"/>
    </source>
</evidence>
<evidence type="ECO:0000256" key="1">
    <source>
        <dbReference type="ARBA" id="ARBA00004141"/>
    </source>
</evidence>
<keyword evidence="5 6" id="KW-0472">Membrane</keyword>
<name>A0A9D2QC60_9FIRM</name>
<evidence type="ECO:0000313" key="8">
    <source>
        <dbReference type="Proteomes" id="UP000823902"/>
    </source>
</evidence>
<evidence type="ECO:0000313" key="7">
    <source>
        <dbReference type="EMBL" id="HJC75351.1"/>
    </source>
</evidence>
<dbReference type="AlphaFoldDB" id="A0A9D2QC60"/>
<feature type="transmembrane region" description="Helical" evidence="6">
    <location>
        <begin position="106"/>
        <end position="126"/>
    </location>
</feature>
<reference evidence="7" key="1">
    <citation type="journal article" date="2021" name="PeerJ">
        <title>Extensive microbial diversity within the chicken gut microbiome revealed by metagenomics and culture.</title>
        <authorList>
            <person name="Gilroy R."/>
            <person name="Ravi A."/>
            <person name="Getino M."/>
            <person name="Pursley I."/>
            <person name="Horton D.L."/>
            <person name="Alikhan N.F."/>
            <person name="Baker D."/>
            <person name="Gharbi K."/>
            <person name="Hall N."/>
            <person name="Watson M."/>
            <person name="Adriaenssens E.M."/>
            <person name="Foster-Nyarko E."/>
            <person name="Jarju S."/>
            <person name="Secka A."/>
            <person name="Antonio M."/>
            <person name="Oren A."/>
            <person name="Chaudhuri R.R."/>
            <person name="La Ragione R."/>
            <person name="Hildebrand F."/>
            <person name="Pallen M.J."/>
        </authorList>
    </citation>
    <scope>NUCLEOTIDE SEQUENCE</scope>
    <source>
        <strain evidence="7">CHK196-7946</strain>
    </source>
</reference>
<dbReference type="Pfam" id="PF07947">
    <property type="entry name" value="YhhN"/>
    <property type="match status" value="1"/>
</dbReference>
<sequence>MKMTVGMIGAVVMAAFGTYYFQNKKRNRKRALLCKALATAVPGVLLVLSLGGILTGGSESGGISGWTGGGAVSGWAVGVDLQAAFAGTLAAIVFYMAADVLLECRFIWGAVCFGIGHICMAAGFLLSGESVLHPGENGGYVVEGGLLGLALALCALFAAAACAALHRYFHSLRKKKLLYPLLVYVLVLSMMAALAVTAGVRIFYLDCYGDFGGMSAAGDPVPAAGGAFFAARGLAAAAGGLCFAVSDVLLGRNRLGKRRSTVCGALVLILYYAAVYLFAMRLWL</sequence>
<evidence type="ECO:0000256" key="2">
    <source>
        <dbReference type="ARBA" id="ARBA00007375"/>
    </source>
</evidence>
<keyword evidence="4 6" id="KW-1133">Transmembrane helix</keyword>
<dbReference type="GO" id="GO:0016787">
    <property type="term" value="F:hydrolase activity"/>
    <property type="evidence" value="ECO:0007669"/>
    <property type="project" value="TreeGrafter"/>
</dbReference>
<comment type="similarity">
    <text evidence="2">Belongs to the TMEM86 family.</text>
</comment>
<comment type="subcellular location">
    <subcellularLocation>
        <location evidence="1">Membrane</location>
        <topology evidence="1">Multi-pass membrane protein</topology>
    </subcellularLocation>
</comment>
<dbReference type="PANTHER" id="PTHR31885:SF6">
    <property type="entry name" value="GH04784P"/>
    <property type="match status" value="1"/>
</dbReference>
<dbReference type="GO" id="GO:0016020">
    <property type="term" value="C:membrane"/>
    <property type="evidence" value="ECO:0007669"/>
    <property type="project" value="UniProtKB-SubCell"/>
</dbReference>
<evidence type="ECO:0000256" key="6">
    <source>
        <dbReference type="SAM" id="Phobius"/>
    </source>
</evidence>
<dbReference type="PANTHER" id="PTHR31885">
    <property type="entry name" value="GH04784P"/>
    <property type="match status" value="1"/>
</dbReference>
<proteinExistence type="inferred from homology"/>
<keyword evidence="3 6" id="KW-0812">Transmembrane</keyword>
<comment type="caution">
    <text evidence="7">The sequence shown here is derived from an EMBL/GenBank/DDBJ whole genome shotgun (WGS) entry which is preliminary data.</text>
</comment>
<protein>
    <submittedName>
        <fullName evidence="7">Uncharacterized protein</fullName>
    </submittedName>
</protein>